<gene>
    <name evidence="1" type="ORF">SO802_034112</name>
</gene>
<reference evidence="1 2" key="1">
    <citation type="submission" date="2024-01" db="EMBL/GenBank/DDBJ databases">
        <title>A telomere-to-telomere, gap-free genome of sweet tea (Lithocarpus litseifolius).</title>
        <authorList>
            <person name="Zhou J."/>
        </authorList>
    </citation>
    <scope>NUCLEOTIDE SEQUENCE [LARGE SCALE GENOMIC DNA]</scope>
    <source>
        <strain evidence="1">Zhou-2022a</strain>
        <tissue evidence="1">Leaf</tissue>
    </source>
</reference>
<proteinExistence type="predicted"/>
<evidence type="ECO:0000313" key="2">
    <source>
        <dbReference type="Proteomes" id="UP001459277"/>
    </source>
</evidence>
<accession>A0AAW2BH90</accession>
<dbReference type="PANTHER" id="PTHR33710:SF71">
    <property type="entry name" value="ENDONUCLEASE_EXONUCLEASE_PHOSPHATASE DOMAIN-CONTAINING PROTEIN"/>
    <property type="match status" value="1"/>
</dbReference>
<dbReference type="EMBL" id="JAZDWU010000012">
    <property type="protein sequence ID" value="KAK9984587.1"/>
    <property type="molecule type" value="Genomic_DNA"/>
</dbReference>
<comment type="caution">
    <text evidence="1">The sequence shown here is derived from an EMBL/GenBank/DDBJ whole genome shotgun (WGS) entry which is preliminary data.</text>
</comment>
<dbReference type="PANTHER" id="PTHR33710">
    <property type="entry name" value="BNAC02G09200D PROTEIN"/>
    <property type="match status" value="1"/>
</dbReference>
<dbReference type="SUPFAM" id="SSF56219">
    <property type="entry name" value="DNase I-like"/>
    <property type="match status" value="1"/>
</dbReference>
<evidence type="ECO:0000313" key="1">
    <source>
        <dbReference type="EMBL" id="KAK9984587.1"/>
    </source>
</evidence>
<keyword evidence="2" id="KW-1185">Reference proteome</keyword>
<sequence length="291" mass="34354">MNYGSKDGLAMLWKEGIKVEVKTYSQDHMDAWVEGGWDGGCWHLTGFYGNPDTVKRPESWAKLKYLKGISSLSWLAIGDFNEITGLMEKERGRARPKRQMEIFTYAIHHCGFQEVDFIGPKFTWLYQQSDGTQIRERLDRALTTKEWMDLFPTAKLYHLSSLASNHSPLSLHLVQEKKQKKIKKSFRFESMWLKDSRCVDIVKAAWEVGREWLELQPANLDLIVAIRNTRVDLNYWLDKEDEMWRQRSRLSWFQEGDRNTSFFHAKASARYQKNYIDCLVDDHGRWQEDEV</sequence>
<name>A0AAW2BH90_9ROSI</name>
<dbReference type="InterPro" id="IPR036691">
    <property type="entry name" value="Endo/exonu/phosph_ase_sf"/>
</dbReference>
<dbReference type="Proteomes" id="UP001459277">
    <property type="component" value="Unassembled WGS sequence"/>
</dbReference>
<protein>
    <recommendedName>
        <fullName evidence="3">Reverse transcriptase</fullName>
    </recommendedName>
</protein>
<organism evidence="1 2">
    <name type="scientific">Lithocarpus litseifolius</name>
    <dbReference type="NCBI Taxonomy" id="425828"/>
    <lineage>
        <taxon>Eukaryota</taxon>
        <taxon>Viridiplantae</taxon>
        <taxon>Streptophyta</taxon>
        <taxon>Embryophyta</taxon>
        <taxon>Tracheophyta</taxon>
        <taxon>Spermatophyta</taxon>
        <taxon>Magnoliopsida</taxon>
        <taxon>eudicotyledons</taxon>
        <taxon>Gunneridae</taxon>
        <taxon>Pentapetalae</taxon>
        <taxon>rosids</taxon>
        <taxon>fabids</taxon>
        <taxon>Fagales</taxon>
        <taxon>Fagaceae</taxon>
        <taxon>Lithocarpus</taxon>
    </lineage>
</organism>
<dbReference type="Gene3D" id="3.60.10.10">
    <property type="entry name" value="Endonuclease/exonuclease/phosphatase"/>
    <property type="match status" value="1"/>
</dbReference>
<dbReference type="AlphaFoldDB" id="A0AAW2BH90"/>
<evidence type="ECO:0008006" key="3">
    <source>
        <dbReference type="Google" id="ProtNLM"/>
    </source>
</evidence>